<organism evidence="4 5">
    <name type="scientific">Panicum miliaceum</name>
    <name type="common">Proso millet</name>
    <name type="synonym">Broomcorn millet</name>
    <dbReference type="NCBI Taxonomy" id="4540"/>
    <lineage>
        <taxon>Eukaryota</taxon>
        <taxon>Viridiplantae</taxon>
        <taxon>Streptophyta</taxon>
        <taxon>Embryophyta</taxon>
        <taxon>Tracheophyta</taxon>
        <taxon>Spermatophyta</taxon>
        <taxon>Magnoliopsida</taxon>
        <taxon>Liliopsida</taxon>
        <taxon>Poales</taxon>
        <taxon>Poaceae</taxon>
        <taxon>PACMAD clade</taxon>
        <taxon>Panicoideae</taxon>
        <taxon>Panicodae</taxon>
        <taxon>Paniceae</taxon>
        <taxon>Panicinae</taxon>
        <taxon>Panicum</taxon>
        <taxon>Panicum sect. Panicum</taxon>
    </lineage>
</organism>
<feature type="signal peptide" evidence="2">
    <location>
        <begin position="1"/>
        <end position="20"/>
    </location>
</feature>
<dbReference type="CDD" id="cd15800">
    <property type="entry name" value="PMEI-like_2"/>
    <property type="match status" value="1"/>
</dbReference>
<feature type="domain" description="Pectinesterase inhibitor" evidence="3">
    <location>
        <begin position="38"/>
        <end position="186"/>
    </location>
</feature>
<dbReference type="Pfam" id="PF04043">
    <property type="entry name" value="PMEI"/>
    <property type="match status" value="1"/>
</dbReference>
<gene>
    <name evidence="4" type="ORF">C2845_PM05G30670</name>
</gene>
<comment type="caution">
    <text evidence="4">The sequence shown here is derived from an EMBL/GenBank/DDBJ whole genome shotgun (WGS) entry which is preliminary data.</text>
</comment>
<feature type="chain" id="PRO_5017933770" description="Pectinesterase inhibitor domain-containing protein" evidence="2">
    <location>
        <begin position="21"/>
        <end position="217"/>
    </location>
</feature>
<dbReference type="SMART" id="SM00856">
    <property type="entry name" value="PMEI"/>
    <property type="match status" value="1"/>
</dbReference>
<evidence type="ECO:0000259" key="3">
    <source>
        <dbReference type="SMART" id="SM00856"/>
    </source>
</evidence>
<dbReference type="Proteomes" id="UP000275267">
    <property type="component" value="Unassembled WGS sequence"/>
</dbReference>
<dbReference type="PANTHER" id="PTHR31080">
    <property type="entry name" value="PECTINESTERASE INHIBITOR-LIKE"/>
    <property type="match status" value="1"/>
</dbReference>
<dbReference type="NCBIfam" id="TIGR01614">
    <property type="entry name" value="PME_inhib"/>
    <property type="match status" value="1"/>
</dbReference>
<dbReference type="SUPFAM" id="SSF101148">
    <property type="entry name" value="Plant invertase/pectin methylesterase inhibitor"/>
    <property type="match status" value="1"/>
</dbReference>
<dbReference type="AlphaFoldDB" id="A0A3L6SVU7"/>
<keyword evidence="5" id="KW-1185">Reference proteome</keyword>
<dbReference type="GO" id="GO:0004857">
    <property type="term" value="F:enzyme inhibitor activity"/>
    <property type="evidence" value="ECO:0007669"/>
    <property type="project" value="InterPro"/>
</dbReference>
<evidence type="ECO:0000256" key="1">
    <source>
        <dbReference type="ARBA" id="ARBA00022729"/>
    </source>
</evidence>
<dbReference type="Gene3D" id="1.20.140.40">
    <property type="entry name" value="Invertase/pectin methylesterase inhibitor family protein"/>
    <property type="match status" value="1"/>
</dbReference>
<dbReference type="InterPro" id="IPR006501">
    <property type="entry name" value="Pectinesterase_inhib_dom"/>
</dbReference>
<evidence type="ECO:0000256" key="2">
    <source>
        <dbReference type="SAM" id="SignalP"/>
    </source>
</evidence>
<keyword evidence="1 2" id="KW-0732">Signal</keyword>
<evidence type="ECO:0000313" key="4">
    <source>
        <dbReference type="EMBL" id="RLN27856.1"/>
    </source>
</evidence>
<dbReference type="EMBL" id="PQIB02000003">
    <property type="protein sequence ID" value="RLN27856.1"/>
    <property type="molecule type" value="Genomic_DNA"/>
</dbReference>
<name>A0A3L6SVU7_PANMI</name>
<dbReference type="InterPro" id="IPR035513">
    <property type="entry name" value="Invertase/methylesterase_inhib"/>
</dbReference>
<dbReference type="InterPro" id="IPR051955">
    <property type="entry name" value="PME_Inhibitor"/>
</dbReference>
<dbReference type="PANTHER" id="PTHR31080:SF250">
    <property type="entry name" value="OS05G0543000 PROTEIN"/>
    <property type="match status" value="1"/>
</dbReference>
<reference evidence="5" key="1">
    <citation type="journal article" date="2019" name="Nat. Commun.">
        <title>The genome of broomcorn millet.</title>
        <authorList>
            <person name="Zou C."/>
            <person name="Miki D."/>
            <person name="Li D."/>
            <person name="Tang Q."/>
            <person name="Xiao L."/>
            <person name="Rajput S."/>
            <person name="Deng P."/>
            <person name="Jia W."/>
            <person name="Huang R."/>
            <person name="Zhang M."/>
            <person name="Sun Y."/>
            <person name="Hu J."/>
            <person name="Fu X."/>
            <person name="Schnable P.S."/>
            <person name="Li F."/>
            <person name="Zhang H."/>
            <person name="Feng B."/>
            <person name="Zhu X."/>
            <person name="Liu R."/>
            <person name="Schnable J.C."/>
            <person name="Zhu J.-K."/>
            <person name="Zhang H."/>
        </authorList>
    </citation>
    <scope>NUCLEOTIDE SEQUENCE [LARGE SCALE GENOMIC DNA]</scope>
</reference>
<protein>
    <recommendedName>
        <fullName evidence="3">Pectinesterase inhibitor domain-containing protein</fullName>
    </recommendedName>
</protein>
<sequence>MERFIIASLLLLASAAAVEGRMGRSVFDYDTPRDRLLIGGDEFATACNQVHFRTMCWRLTKLPGVATPRQLLLASIRVASDKAKAAKVRVAEYATRTHATGPMASITDTCRDGYDSVVQSLEKTRQLIEAKGTNSADLNIKVSDAVTNADGCKDAFADFPDIKSPFAAMQQNVLNVYRLVDNVLNVYRLVNNVLNIAVVVQHAEAHQAKLLVGPHVH</sequence>
<dbReference type="OrthoDB" id="662848at2759"/>
<accession>A0A3L6SVU7</accession>
<proteinExistence type="predicted"/>
<evidence type="ECO:0000313" key="5">
    <source>
        <dbReference type="Proteomes" id="UP000275267"/>
    </source>
</evidence>